<sequence length="122" mass="13700">MAKKPVTNPTRALALQPESGSVNLMTTEELAHSARHDDSPPAELDAISRALWWARNGQWEAAHDLCQEIPGPFGAWIHAWLHREEGDYGNACYWYARANRPAPAVDASLEHEWFTLAEAREP</sequence>
<keyword evidence="3" id="KW-1185">Reference proteome</keyword>
<dbReference type="AlphaFoldDB" id="A0A840V3T9"/>
<dbReference type="EMBL" id="JACHFD010000018">
    <property type="protein sequence ID" value="MBB5352967.1"/>
    <property type="molecule type" value="Genomic_DNA"/>
</dbReference>
<evidence type="ECO:0008006" key="4">
    <source>
        <dbReference type="Google" id="ProtNLM"/>
    </source>
</evidence>
<organism evidence="2 3">
    <name type="scientific">Haloferula luteola</name>
    <dbReference type="NCBI Taxonomy" id="595692"/>
    <lineage>
        <taxon>Bacteria</taxon>
        <taxon>Pseudomonadati</taxon>
        <taxon>Verrucomicrobiota</taxon>
        <taxon>Verrucomicrobiia</taxon>
        <taxon>Verrucomicrobiales</taxon>
        <taxon>Verrucomicrobiaceae</taxon>
        <taxon>Haloferula</taxon>
    </lineage>
</organism>
<evidence type="ECO:0000256" key="1">
    <source>
        <dbReference type="SAM" id="MobiDB-lite"/>
    </source>
</evidence>
<proteinExistence type="predicted"/>
<gene>
    <name evidence="2" type="ORF">HNR46_003217</name>
</gene>
<dbReference type="RefSeq" id="WP_246418139.1">
    <property type="nucleotide sequence ID" value="NZ_JACHFD010000018.1"/>
</dbReference>
<feature type="region of interest" description="Disordered" evidence="1">
    <location>
        <begin position="1"/>
        <end position="21"/>
    </location>
</feature>
<name>A0A840V3T9_9BACT</name>
<dbReference type="Proteomes" id="UP000557717">
    <property type="component" value="Unassembled WGS sequence"/>
</dbReference>
<comment type="caution">
    <text evidence="2">The sequence shown here is derived from an EMBL/GenBank/DDBJ whole genome shotgun (WGS) entry which is preliminary data.</text>
</comment>
<protein>
    <recommendedName>
        <fullName evidence="4">Tetratricopeptide repeat protein</fullName>
    </recommendedName>
</protein>
<evidence type="ECO:0000313" key="3">
    <source>
        <dbReference type="Proteomes" id="UP000557717"/>
    </source>
</evidence>
<accession>A0A840V3T9</accession>
<reference evidence="2 3" key="1">
    <citation type="submission" date="2020-08" db="EMBL/GenBank/DDBJ databases">
        <title>Genomic Encyclopedia of Type Strains, Phase IV (KMG-IV): sequencing the most valuable type-strain genomes for metagenomic binning, comparative biology and taxonomic classification.</title>
        <authorList>
            <person name="Goeker M."/>
        </authorList>
    </citation>
    <scope>NUCLEOTIDE SEQUENCE [LARGE SCALE GENOMIC DNA]</scope>
    <source>
        <strain evidence="2 3">YC6886</strain>
    </source>
</reference>
<evidence type="ECO:0000313" key="2">
    <source>
        <dbReference type="EMBL" id="MBB5352967.1"/>
    </source>
</evidence>